<protein>
    <submittedName>
        <fullName evidence="2">Pyridoxamine 5'-phosphate oxidase family protein</fullName>
    </submittedName>
</protein>
<dbReference type="InterPro" id="IPR052019">
    <property type="entry name" value="F420H2_bilvrd_red/Heme_oxyg"/>
</dbReference>
<keyword evidence="1" id="KW-0560">Oxidoreductase</keyword>
<dbReference type="InterPro" id="IPR012349">
    <property type="entry name" value="Split_barrel_FMN-bd"/>
</dbReference>
<accession>A0ABT8U9D6</accession>
<dbReference type="Gene3D" id="2.30.110.10">
    <property type="entry name" value="Electron Transport, Fmn-binding Protein, Chain A"/>
    <property type="match status" value="1"/>
</dbReference>
<dbReference type="SUPFAM" id="SSF50475">
    <property type="entry name" value="FMN-binding split barrel"/>
    <property type="match status" value="1"/>
</dbReference>
<sequence length="140" mass="15912">MAKMTSDERETYLSELHVGVIGVERPDRAPLVVPIWYWYEPGGDVVLWTEAESVKLKLIRDAGRFAITAQDEQPPYRYVTAEGDVAAIESATDEAVRKIAIRYLGEEEGNQFTDQNLSDTSVLIRMRPTRWLSTDYTKEG</sequence>
<dbReference type="InterPro" id="IPR024747">
    <property type="entry name" value="Pyridox_Oxase-rel"/>
</dbReference>
<dbReference type="Proteomes" id="UP001168823">
    <property type="component" value="Unassembled WGS sequence"/>
</dbReference>
<dbReference type="RefSeq" id="WP_302912540.1">
    <property type="nucleotide sequence ID" value="NZ_JAUMSQ010000005.1"/>
</dbReference>
<evidence type="ECO:0000313" key="3">
    <source>
        <dbReference type="Proteomes" id="UP001168823"/>
    </source>
</evidence>
<comment type="caution">
    <text evidence="2">The sequence shown here is derived from an EMBL/GenBank/DDBJ whole genome shotgun (WGS) entry which is preliminary data.</text>
</comment>
<evidence type="ECO:0000256" key="1">
    <source>
        <dbReference type="ARBA" id="ARBA00023002"/>
    </source>
</evidence>
<organism evidence="2 3">
    <name type="scientific">Mycolicibacterium arseniciresistens</name>
    <dbReference type="NCBI Taxonomy" id="3062257"/>
    <lineage>
        <taxon>Bacteria</taxon>
        <taxon>Bacillati</taxon>
        <taxon>Actinomycetota</taxon>
        <taxon>Actinomycetes</taxon>
        <taxon>Mycobacteriales</taxon>
        <taxon>Mycobacteriaceae</taxon>
        <taxon>Mycolicibacterium</taxon>
    </lineage>
</organism>
<dbReference type="Pfam" id="PF12900">
    <property type="entry name" value="Pyridox_ox_2"/>
    <property type="match status" value="1"/>
</dbReference>
<reference evidence="2" key="1">
    <citation type="submission" date="2023-07" db="EMBL/GenBank/DDBJ databases">
        <title>Mycolicibacterium sp. nov., a novel bacterial species.</title>
        <authorList>
            <person name="Cao Y."/>
        </authorList>
    </citation>
    <scope>NUCLEOTIDE SEQUENCE</scope>
    <source>
        <strain evidence="2">KC 300</strain>
    </source>
</reference>
<evidence type="ECO:0000313" key="2">
    <source>
        <dbReference type="EMBL" id="MDO3634399.1"/>
    </source>
</evidence>
<proteinExistence type="predicted"/>
<name>A0ABT8U9D6_9MYCO</name>
<dbReference type="PANTHER" id="PTHR35176:SF6">
    <property type="entry name" value="HEME OXYGENASE HI_0854-RELATED"/>
    <property type="match status" value="1"/>
</dbReference>
<keyword evidence="3" id="KW-1185">Reference proteome</keyword>
<dbReference type="PANTHER" id="PTHR35176">
    <property type="entry name" value="HEME OXYGENASE HI_0854-RELATED"/>
    <property type="match status" value="1"/>
</dbReference>
<gene>
    <name evidence="2" type="ORF">Q2100_01410</name>
</gene>
<dbReference type="EMBL" id="JAUMSQ010000005">
    <property type="protein sequence ID" value="MDO3634399.1"/>
    <property type="molecule type" value="Genomic_DNA"/>
</dbReference>